<dbReference type="PANTHER" id="PTHR34135">
    <property type="entry name" value="LYSOZYME"/>
    <property type="match status" value="1"/>
</dbReference>
<dbReference type="CDD" id="cd00599">
    <property type="entry name" value="GH25_muramidase"/>
    <property type="match status" value="1"/>
</dbReference>
<comment type="caution">
    <text evidence="3">The sequence shown here is derived from an EMBL/GenBank/DDBJ whole genome shotgun (WGS) entry which is preliminary data.</text>
</comment>
<dbReference type="Pfam" id="PF01183">
    <property type="entry name" value="Glyco_hydro_25"/>
    <property type="match status" value="1"/>
</dbReference>
<dbReference type="GO" id="GO:0016787">
    <property type="term" value="F:hydrolase activity"/>
    <property type="evidence" value="ECO:0007669"/>
    <property type="project" value="UniProtKB-KW"/>
</dbReference>
<protein>
    <submittedName>
        <fullName evidence="3">Glycoside hydrolase family 25 protein</fullName>
    </submittedName>
</protein>
<evidence type="ECO:0000313" key="4">
    <source>
        <dbReference type="Proteomes" id="UP001198862"/>
    </source>
</evidence>
<comment type="similarity">
    <text evidence="1">Belongs to the glycosyl hydrolase 25 family.</text>
</comment>
<evidence type="ECO:0000313" key="3">
    <source>
        <dbReference type="EMBL" id="MCC8432097.1"/>
    </source>
</evidence>
<gene>
    <name evidence="3" type="ORF">LJ725_24240</name>
</gene>
<keyword evidence="3" id="KW-0378">Hydrolase</keyword>
<dbReference type="RefSeq" id="WP_230553512.1">
    <property type="nucleotide sequence ID" value="NZ_JAJISD010000012.1"/>
</dbReference>
<evidence type="ECO:0000256" key="1">
    <source>
        <dbReference type="ARBA" id="ARBA00010646"/>
    </source>
</evidence>
<organism evidence="3 4">
    <name type="scientific">Reyranella aquatilis</name>
    <dbReference type="NCBI Taxonomy" id="2035356"/>
    <lineage>
        <taxon>Bacteria</taxon>
        <taxon>Pseudomonadati</taxon>
        <taxon>Pseudomonadota</taxon>
        <taxon>Alphaproteobacteria</taxon>
        <taxon>Hyphomicrobiales</taxon>
        <taxon>Reyranellaceae</taxon>
        <taxon>Reyranella</taxon>
    </lineage>
</organism>
<keyword evidence="4" id="KW-1185">Reference proteome</keyword>
<dbReference type="PROSITE" id="PS51257">
    <property type="entry name" value="PROKAR_LIPOPROTEIN"/>
    <property type="match status" value="1"/>
</dbReference>
<dbReference type="SUPFAM" id="SSF51445">
    <property type="entry name" value="(Trans)glycosidases"/>
    <property type="match status" value="1"/>
</dbReference>
<dbReference type="InterPro" id="IPR006311">
    <property type="entry name" value="TAT_signal"/>
</dbReference>
<accession>A0ABS8L178</accession>
<proteinExistence type="inferred from homology"/>
<evidence type="ECO:0000256" key="2">
    <source>
        <dbReference type="SAM" id="SignalP"/>
    </source>
</evidence>
<dbReference type="InterPro" id="IPR017853">
    <property type="entry name" value="GH"/>
</dbReference>
<feature type="signal peptide" evidence="2">
    <location>
        <begin position="1"/>
        <end position="17"/>
    </location>
</feature>
<reference evidence="3 4" key="1">
    <citation type="submission" date="2021-11" db="EMBL/GenBank/DDBJ databases">
        <authorList>
            <person name="Lee D.-H."/>
            <person name="Kim S.-B."/>
        </authorList>
    </citation>
    <scope>NUCLEOTIDE SEQUENCE [LARGE SCALE GENOMIC DNA]</scope>
    <source>
        <strain evidence="3 4">KCTC 52223</strain>
    </source>
</reference>
<name>A0ABS8L178_9HYPH</name>
<feature type="chain" id="PRO_5046033514" evidence="2">
    <location>
        <begin position="18"/>
        <end position="265"/>
    </location>
</feature>
<dbReference type="Proteomes" id="UP001198862">
    <property type="component" value="Unassembled WGS sequence"/>
</dbReference>
<dbReference type="EMBL" id="JAJISD010000012">
    <property type="protein sequence ID" value="MCC8432097.1"/>
    <property type="molecule type" value="Genomic_DNA"/>
</dbReference>
<dbReference type="PROSITE" id="PS51904">
    <property type="entry name" value="GLYCOSYL_HYDROL_F25_2"/>
    <property type="match status" value="1"/>
</dbReference>
<dbReference type="PROSITE" id="PS51318">
    <property type="entry name" value="TAT"/>
    <property type="match status" value="1"/>
</dbReference>
<keyword evidence="2" id="KW-0732">Signal</keyword>
<dbReference type="InterPro" id="IPR002053">
    <property type="entry name" value="Glyco_hydro_25"/>
</dbReference>
<dbReference type="Gene3D" id="3.20.20.80">
    <property type="entry name" value="Glycosidases"/>
    <property type="match status" value="1"/>
</dbReference>
<dbReference type="PANTHER" id="PTHR34135:SF2">
    <property type="entry name" value="LYSOZYME"/>
    <property type="match status" value="1"/>
</dbReference>
<sequence length="265" mass="29205">MISRRSMLAGLALPALAGCGGPTPTASSSSATGQTRPGLDAVIDISHNVKVTSFAAVRRSNILAVIHKVTEGGDWFDPSYASRRRQAEAAGLLWGGYHFGTRQYSGERQAEAFLSACQPGPQTVMALDLEPNDANPRNTMRLDQAEAFVRTVQKATGRLPMLYAHPAWANGEVYGRKRLRLDAPVLPGSLLSRCDLWLADYREEPRLPNAWSKWTLWQYVADETSQNFAYGSEPRHVEGVGHCDRNMYNGDAASLNRWWKNGGRS</sequence>